<sequence>MTHPPTRSSARSITRPSARSATAPAGPRPGLRLAGPAAAAVALAFAATGAAAAPAPAEQPEPAAACTTDGFCEGFESQTGTEPSGRWATEFPDCSGTGTASVDTSVAQEGTTSLRVDGGTGYCNHVFVGTDLADVDTTAGLYVRYYVRHTSALPTQHVTFLTMEDAADGSRDLRMGGQNAALQWNRESDDATLPEQSPAGVALSAPLPVDEWVCVEYEIDPAAGHLTTWLNGEPVTGLAVDGTPTHDIDSQWLNRGDWHPDLVNLRFGWESYGEGADTLWYDNIAVGTSRTGC</sequence>
<dbReference type="InterPro" id="IPR048955">
    <property type="entry name" value="Cip1-like_core"/>
</dbReference>
<gene>
    <name evidence="3" type="ORF">RM779_06145</name>
</gene>
<proteinExistence type="predicted"/>
<protein>
    <submittedName>
        <fullName evidence="3">Hydrolase</fullName>
    </submittedName>
</protein>
<accession>A0ABU2RZI9</accession>
<evidence type="ECO:0000313" key="4">
    <source>
        <dbReference type="Proteomes" id="UP001183615"/>
    </source>
</evidence>
<dbReference type="GO" id="GO:0016787">
    <property type="term" value="F:hydrolase activity"/>
    <property type="evidence" value="ECO:0007669"/>
    <property type="project" value="UniProtKB-KW"/>
</dbReference>
<feature type="domain" description="Cip1-like core" evidence="2">
    <location>
        <begin position="75"/>
        <end position="288"/>
    </location>
</feature>
<dbReference type="Gene3D" id="2.60.120.200">
    <property type="match status" value="1"/>
</dbReference>
<feature type="compositionally biased region" description="Polar residues" evidence="1">
    <location>
        <begin position="1"/>
        <end position="20"/>
    </location>
</feature>
<dbReference type="Proteomes" id="UP001183615">
    <property type="component" value="Unassembled WGS sequence"/>
</dbReference>
<dbReference type="RefSeq" id="WP_311616620.1">
    <property type="nucleotide sequence ID" value="NZ_JAVREV010000003.1"/>
</dbReference>
<feature type="compositionally biased region" description="Low complexity" evidence="1">
    <location>
        <begin position="23"/>
        <end position="32"/>
    </location>
</feature>
<feature type="region of interest" description="Disordered" evidence="1">
    <location>
        <begin position="1"/>
        <end position="32"/>
    </location>
</feature>
<evidence type="ECO:0000313" key="3">
    <source>
        <dbReference type="EMBL" id="MDT0442181.1"/>
    </source>
</evidence>
<dbReference type="Pfam" id="PF21340">
    <property type="entry name" value="Polysacc_lyase-like"/>
    <property type="match status" value="1"/>
</dbReference>
<keyword evidence="3" id="KW-0378">Hydrolase</keyword>
<comment type="caution">
    <text evidence="3">The sequence shown here is derived from an EMBL/GenBank/DDBJ whole genome shotgun (WGS) entry which is preliminary data.</text>
</comment>
<reference evidence="4" key="1">
    <citation type="submission" date="2023-07" db="EMBL/GenBank/DDBJ databases">
        <title>30 novel species of actinomycetes from the DSMZ collection.</title>
        <authorList>
            <person name="Nouioui I."/>
        </authorList>
    </citation>
    <scope>NUCLEOTIDE SEQUENCE [LARGE SCALE GENOMIC DNA]</scope>
    <source>
        <strain evidence="4">DSM 41886</strain>
    </source>
</reference>
<organism evidence="3 4">
    <name type="scientific">Streptomyces johnsoniae</name>
    <dbReference type="NCBI Taxonomy" id="3075532"/>
    <lineage>
        <taxon>Bacteria</taxon>
        <taxon>Bacillati</taxon>
        <taxon>Actinomycetota</taxon>
        <taxon>Actinomycetes</taxon>
        <taxon>Kitasatosporales</taxon>
        <taxon>Streptomycetaceae</taxon>
        <taxon>Streptomyces</taxon>
    </lineage>
</organism>
<keyword evidence="4" id="KW-1185">Reference proteome</keyword>
<dbReference type="EMBL" id="JAVREV010000003">
    <property type="protein sequence ID" value="MDT0442181.1"/>
    <property type="molecule type" value="Genomic_DNA"/>
</dbReference>
<evidence type="ECO:0000259" key="2">
    <source>
        <dbReference type="Pfam" id="PF21340"/>
    </source>
</evidence>
<evidence type="ECO:0000256" key="1">
    <source>
        <dbReference type="SAM" id="MobiDB-lite"/>
    </source>
</evidence>
<name>A0ABU2RZI9_9ACTN</name>